<feature type="compositionally biased region" description="Low complexity" evidence="1">
    <location>
        <begin position="93"/>
        <end position="105"/>
    </location>
</feature>
<feature type="region of interest" description="Disordered" evidence="1">
    <location>
        <begin position="26"/>
        <end position="56"/>
    </location>
</feature>
<evidence type="ECO:0000313" key="3">
    <source>
        <dbReference type="EMBL" id="QYO76074.1"/>
    </source>
</evidence>
<feature type="region of interest" description="Disordered" evidence="1">
    <location>
        <begin position="84"/>
        <end position="135"/>
    </location>
</feature>
<evidence type="ECO:0000256" key="1">
    <source>
        <dbReference type="SAM" id="MobiDB-lite"/>
    </source>
</evidence>
<dbReference type="RefSeq" id="WP_220304566.1">
    <property type="nucleotide sequence ID" value="NZ_CP080590.1"/>
</dbReference>
<evidence type="ECO:0000256" key="2">
    <source>
        <dbReference type="SAM" id="SignalP"/>
    </source>
</evidence>
<protein>
    <recommendedName>
        <fullName evidence="5">DUF4142 domain-containing protein</fullName>
    </recommendedName>
</protein>
<dbReference type="Proteomes" id="UP000825799">
    <property type="component" value="Chromosome"/>
</dbReference>
<evidence type="ECO:0008006" key="5">
    <source>
        <dbReference type="Google" id="ProtNLM"/>
    </source>
</evidence>
<feature type="signal peptide" evidence="2">
    <location>
        <begin position="1"/>
        <end position="26"/>
    </location>
</feature>
<gene>
    <name evidence="3" type="ORF">K1X15_15835</name>
</gene>
<accession>A0ABX8WEK7</accession>
<sequence>MKKSLISSVALSAALALVPNVAPVVAQESSQTELSASENQEQSQTWKNPERVAEIEDKDERIRAFSVLIGQSVYDEMLSAEAAQAMEGKSDSGDAGNADSSASSDEAAKSDDAVEPDAAMSSDSDENGMEAKSNAVSQGRTLNIVNIATLLDPADVVTLEQHAEQNQQELTSLQSVLELDEQVRKALEEEGVVPADVVGIQRTVDTLDILVIPDWLNQ</sequence>
<organism evidence="3 4">
    <name type="scientific">Devosia salina</name>
    <dbReference type="NCBI Taxonomy" id="2860336"/>
    <lineage>
        <taxon>Bacteria</taxon>
        <taxon>Pseudomonadati</taxon>
        <taxon>Pseudomonadota</taxon>
        <taxon>Alphaproteobacteria</taxon>
        <taxon>Hyphomicrobiales</taxon>
        <taxon>Devosiaceae</taxon>
        <taxon>Devosia</taxon>
    </lineage>
</organism>
<feature type="compositionally biased region" description="Polar residues" evidence="1">
    <location>
        <begin position="27"/>
        <end position="47"/>
    </location>
</feature>
<feature type="chain" id="PRO_5045226916" description="DUF4142 domain-containing protein" evidence="2">
    <location>
        <begin position="27"/>
        <end position="218"/>
    </location>
</feature>
<keyword evidence="2" id="KW-0732">Signal</keyword>
<proteinExistence type="predicted"/>
<name>A0ABX8WEK7_9HYPH</name>
<dbReference type="EMBL" id="CP080590">
    <property type="protein sequence ID" value="QYO76074.1"/>
    <property type="molecule type" value="Genomic_DNA"/>
</dbReference>
<evidence type="ECO:0000313" key="4">
    <source>
        <dbReference type="Proteomes" id="UP000825799"/>
    </source>
</evidence>
<reference evidence="3 4" key="1">
    <citation type="submission" date="2021-08" db="EMBL/GenBank/DDBJ databases">
        <title>Devosia salina sp. nov., isolated from the South China Sea sediment.</title>
        <authorList>
            <person name="Zhou Z."/>
        </authorList>
    </citation>
    <scope>NUCLEOTIDE SEQUENCE [LARGE SCALE GENOMIC DNA]</scope>
    <source>
        <strain evidence="3 4">SCS-3</strain>
    </source>
</reference>
<keyword evidence="4" id="KW-1185">Reference proteome</keyword>